<dbReference type="Proteomes" id="UP000193689">
    <property type="component" value="Unassembled WGS sequence"/>
</dbReference>
<dbReference type="RefSeq" id="XP_040716345.1">
    <property type="nucleotide sequence ID" value="XM_040858320.1"/>
</dbReference>
<reference evidence="1 2" key="1">
    <citation type="submission" date="2016-07" db="EMBL/GenBank/DDBJ databases">
        <title>Pervasive Adenine N6-methylation of Active Genes in Fungi.</title>
        <authorList>
            <consortium name="DOE Joint Genome Institute"/>
            <person name="Mondo S.J."/>
            <person name="Dannebaum R.O."/>
            <person name="Kuo R.C."/>
            <person name="Labutti K."/>
            <person name="Haridas S."/>
            <person name="Kuo A."/>
            <person name="Salamov A."/>
            <person name="Ahrendt S.R."/>
            <person name="Lipzen A."/>
            <person name="Sullivan W."/>
            <person name="Andreopoulos W.B."/>
            <person name="Clum A."/>
            <person name="Lindquist E."/>
            <person name="Daum C."/>
            <person name="Ramamoorthy G.K."/>
            <person name="Gryganskyi A."/>
            <person name="Culley D."/>
            <person name="Magnuson J.K."/>
            <person name="James T.Y."/>
            <person name="O'Malley M.A."/>
            <person name="Stajich J.E."/>
            <person name="Spatafora J.W."/>
            <person name="Visel A."/>
            <person name="Grigoriev I.V."/>
        </authorList>
    </citation>
    <scope>NUCLEOTIDE SEQUENCE [LARGE SCALE GENOMIC DNA]</scope>
    <source>
        <strain evidence="1 2">CBS 129021</strain>
    </source>
</reference>
<evidence type="ECO:0000313" key="2">
    <source>
        <dbReference type="Proteomes" id="UP000193689"/>
    </source>
</evidence>
<dbReference type="AlphaFoldDB" id="A0A1Y2E0W2"/>
<accession>A0A1Y2E0W2</accession>
<evidence type="ECO:0000313" key="1">
    <source>
        <dbReference type="EMBL" id="ORY65193.1"/>
    </source>
</evidence>
<organism evidence="1 2">
    <name type="scientific">Pseudomassariella vexata</name>
    <dbReference type="NCBI Taxonomy" id="1141098"/>
    <lineage>
        <taxon>Eukaryota</taxon>
        <taxon>Fungi</taxon>
        <taxon>Dikarya</taxon>
        <taxon>Ascomycota</taxon>
        <taxon>Pezizomycotina</taxon>
        <taxon>Sordariomycetes</taxon>
        <taxon>Xylariomycetidae</taxon>
        <taxon>Amphisphaeriales</taxon>
        <taxon>Pseudomassariaceae</taxon>
        <taxon>Pseudomassariella</taxon>
    </lineage>
</organism>
<dbReference type="EMBL" id="MCFJ01000006">
    <property type="protein sequence ID" value="ORY65193.1"/>
    <property type="molecule type" value="Genomic_DNA"/>
</dbReference>
<protein>
    <submittedName>
        <fullName evidence="1">Uncharacterized protein</fullName>
    </submittedName>
</protein>
<name>A0A1Y2E0W2_9PEZI</name>
<gene>
    <name evidence="1" type="ORF">BCR38DRAFT_408923</name>
</gene>
<dbReference type="InParanoid" id="A0A1Y2E0W2"/>
<proteinExistence type="predicted"/>
<comment type="caution">
    <text evidence="1">The sequence shown here is derived from an EMBL/GenBank/DDBJ whole genome shotgun (WGS) entry which is preliminary data.</text>
</comment>
<dbReference type="GeneID" id="63774532"/>
<keyword evidence="2" id="KW-1185">Reference proteome</keyword>
<sequence>MSGSAFEFLGWTLPDSHARPHYLDHYGVAPHTKAKGMDLCGNPDIPFKIFDEGKAFISQKDFQPAENESSSRFILERVHEGNLRDLADVCDFPVFAIWSYQPDGVLMSVDLCVQGGFQLWTHLVRWGHYRDVPQAALQSGLQVDERRDLQDEYSVSKQYGRRGKLNSGDVLGME</sequence>